<evidence type="ECO:0000313" key="7">
    <source>
        <dbReference type="EMBL" id="EGG03212.1"/>
    </source>
</evidence>
<dbReference type="RefSeq" id="XP_007413672.1">
    <property type="nucleotide sequence ID" value="XM_007413610.1"/>
</dbReference>
<feature type="coiled-coil region" evidence="5">
    <location>
        <begin position="58"/>
        <end position="125"/>
    </location>
</feature>
<sequence>MGSPSEHDSAYDKGFRHHINQIAGGITEARSCCDNASSRGNNVSNVIRSQISILIAKVETLTEQRDQMIGESQRLQEIQHSNQATEFGREIFSLTNQLNILNRENEVLKEEIQKEAKTVQALSQSIAVLKSMNHSIQAEIKSEVQIIQETLSGVISCQICCETYGSLSTNENRRPIHLLCGHIFCATCLDTDWKFCLNSGNPDPYCCFNRWDVDPSRLGEVYLLEDVKEVLAKISTM</sequence>
<dbReference type="InterPro" id="IPR001841">
    <property type="entry name" value="Znf_RING"/>
</dbReference>
<feature type="domain" description="RING-type" evidence="6">
    <location>
        <begin position="157"/>
        <end position="206"/>
    </location>
</feature>
<evidence type="ECO:0000256" key="1">
    <source>
        <dbReference type="ARBA" id="ARBA00022723"/>
    </source>
</evidence>
<dbReference type="PROSITE" id="PS50089">
    <property type="entry name" value="ZF_RING_2"/>
    <property type="match status" value="1"/>
</dbReference>
<evidence type="ECO:0000256" key="2">
    <source>
        <dbReference type="ARBA" id="ARBA00022771"/>
    </source>
</evidence>
<dbReference type="InParanoid" id="F4RWL7"/>
<keyword evidence="3" id="KW-0862">Zinc</keyword>
<evidence type="ECO:0000259" key="6">
    <source>
        <dbReference type="PROSITE" id="PS50089"/>
    </source>
</evidence>
<proteinExistence type="predicted"/>
<dbReference type="EMBL" id="GL883126">
    <property type="protein sequence ID" value="EGG03212.1"/>
    <property type="molecule type" value="Genomic_DNA"/>
</dbReference>
<dbReference type="HOGENOM" id="CLU_966886_0_0_1"/>
<dbReference type="InterPro" id="IPR017907">
    <property type="entry name" value="Znf_RING_CS"/>
</dbReference>
<name>F4RWL7_MELLP</name>
<keyword evidence="8" id="KW-1185">Reference proteome</keyword>
<evidence type="ECO:0000256" key="4">
    <source>
        <dbReference type="PROSITE-ProRule" id="PRU00175"/>
    </source>
</evidence>
<keyword evidence="2 4" id="KW-0863">Zinc-finger</keyword>
<evidence type="ECO:0000256" key="5">
    <source>
        <dbReference type="SAM" id="Coils"/>
    </source>
</evidence>
<dbReference type="GO" id="GO:0008270">
    <property type="term" value="F:zinc ion binding"/>
    <property type="evidence" value="ECO:0007669"/>
    <property type="project" value="UniProtKB-KW"/>
</dbReference>
<gene>
    <name evidence="7" type="ORF">MELLADRAFT_90350</name>
</gene>
<keyword evidence="5" id="KW-0175">Coiled coil</keyword>
<keyword evidence="1" id="KW-0479">Metal-binding</keyword>
<dbReference type="OrthoDB" id="1431934at2759"/>
<dbReference type="AlphaFoldDB" id="F4RWL7"/>
<evidence type="ECO:0000256" key="3">
    <source>
        <dbReference type="ARBA" id="ARBA00022833"/>
    </source>
</evidence>
<protein>
    <recommendedName>
        <fullName evidence="6">RING-type domain-containing protein</fullName>
    </recommendedName>
</protein>
<dbReference type="GeneID" id="18935540"/>
<dbReference type="Proteomes" id="UP000001072">
    <property type="component" value="Unassembled WGS sequence"/>
</dbReference>
<reference evidence="8" key="1">
    <citation type="journal article" date="2011" name="Proc. Natl. Acad. Sci. U.S.A.">
        <title>Obligate biotrophy features unraveled by the genomic analysis of rust fungi.</title>
        <authorList>
            <person name="Duplessis S."/>
            <person name="Cuomo C.A."/>
            <person name="Lin Y.-C."/>
            <person name="Aerts A."/>
            <person name="Tisserant E."/>
            <person name="Veneault-Fourrey C."/>
            <person name="Joly D.L."/>
            <person name="Hacquard S."/>
            <person name="Amselem J."/>
            <person name="Cantarel B.L."/>
            <person name="Chiu R."/>
            <person name="Coutinho P.M."/>
            <person name="Feau N."/>
            <person name="Field M."/>
            <person name="Frey P."/>
            <person name="Gelhaye E."/>
            <person name="Goldberg J."/>
            <person name="Grabherr M.G."/>
            <person name="Kodira C.D."/>
            <person name="Kohler A."/>
            <person name="Kuees U."/>
            <person name="Lindquist E.A."/>
            <person name="Lucas S.M."/>
            <person name="Mago R."/>
            <person name="Mauceli E."/>
            <person name="Morin E."/>
            <person name="Murat C."/>
            <person name="Pangilinan J.L."/>
            <person name="Park R."/>
            <person name="Pearson M."/>
            <person name="Quesneville H."/>
            <person name="Rouhier N."/>
            <person name="Sakthikumar S."/>
            <person name="Salamov A.A."/>
            <person name="Schmutz J."/>
            <person name="Selles B."/>
            <person name="Shapiro H."/>
            <person name="Tanguay P."/>
            <person name="Tuskan G.A."/>
            <person name="Henrissat B."/>
            <person name="Van de Peer Y."/>
            <person name="Rouze P."/>
            <person name="Ellis J.G."/>
            <person name="Dodds P.N."/>
            <person name="Schein J.E."/>
            <person name="Zhong S."/>
            <person name="Hamelin R.C."/>
            <person name="Grigoriev I.V."/>
            <person name="Szabo L.J."/>
            <person name="Martin F."/>
        </authorList>
    </citation>
    <scope>NUCLEOTIDE SEQUENCE [LARGE SCALE GENOMIC DNA]</scope>
    <source>
        <strain evidence="8">98AG31 / pathotype 3-4-7</strain>
    </source>
</reference>
<organism evidence="8">
    <name type="scientific">Melampsora larici-populina (strain 98AG31 / pathotype 3-4-7)</name>
    <name type="common">Poplar leaf rust fungus</name>
    <dbReference type="NCBI Taxonomy" id="747676"/>
    <lineage>
        <taxon>Eukaryota</taxon>
        <taxon>Fungi</taxon>
        <taxon>Dikarya</taxon>
        <taxon>Basidiomycota</taxon>
        <taxon>Pucciniomycotina</taxon>
        <taxon>Pucciniomycetes</taxon>
        <taxon>Pucciniales</taxon>
        <taxon>Melampsoraceae</taxon>
        <taxon>Melampsora</taxon>
    </lineage>
</organism>
<dbReference type="Gene3D" id="3.30.40.10">
    <property type="entry name" value="Zinc/RING finger domain, C3HC4 (zinc finger)"/>
    <property type="match status" value="1"/>
</dbReference>
<dbReference type="VEuPathDB" id="FungiDB:MELLADRAFT_90350"/>
<dbReference type="PROSITE" id="PS00518">
    <property type="entry name" value="ZF_RING_1"/>
    <property type="match status" value="1"/>
</dbReference>
<dbReference type="InterPro" id="IPR013083">
    <property type="entry name" value="Znf_RING/FYVE/PHD"/>
</dbReference>
<dbReference type="KEGG" id="mlr:MELLADRAFT_90350"/>
<evidence type="ECO:0000313" key="8">
    <source>
        <dbReference type="Proteomes" id="UP000001072"/>
    </source>
</evidence>
<dbReference type="SUPFAM" id="SSF57850">
    <property type="entry name" value="RING/U-box"/>
    <property type="match status" value="1"/>
</dbReference>
<accession>F4RWL7</accession>